<evidence type="ECO:0000256" key="3">
    <source>
        <dbReference type="ARBA" id="ARBA00022475"/>
    </source>
</evidence>
<keyword evidence="2 7" id="KW-0813">Transport</keyword>
<name>A0A0W8I5H9_9MICO</name>
<feature type="transmembrane region" description="Helical" evidence="7">
    <location>
        <begin position="295"/>
        <end position="316"/>
    </location>
</feature>
<feature type="transmembrane region" description="Helical" evidence="7">
    <location>
        <begin position="248"/>
        <end position="275"/>
    </location>
</feature>
<dbReference type="GO" id="GO:0005886">
    <property type="term" value="C:plasma membrane"/>
    <property type="evidence" value="ECO:0007669"/>
    <property type="project" value="UniProtKB-SubCell"/>
</dbReference>
<dbReference type="Proteomes" id="UP000054837">
    <property type="component" value="Unassembled WGS sequence"/>
</dbReference>
<evidence type="ECO:0000256" key="1">
    <source>
        <dbReference type="ARBA" id="ARBA00004651"/>
    </source>
</evidence>
<dbReference type="OrthoDB" id="9805974at2"/>
<dbReference type="InterPro" id="IPR035906">
    <property type="entry name" value="MetI-like_sf"/>
</dbReference>
<evidence type="ECO:0000256" key="4">
    <source>
        <dbReference type="ARBA" id="ARBA00022692"/>
    </source>
</evidence>
<dbReference type="CDD" id="cd06261">
    <property type="entry name" value="TM_PBP2"/>
    <property type="match status" value="1"/>
</dbReference>
<dbReference type="InterPro" id="IPR050809">
    <property type="entry name" value="UgpAE/MalFG_permease"/>
</dbReference>
<dbReference type="RefSeq" id="WP_058891492.1">
    <property type="nucleotide sequence ID" value="NZ_LQBL01000028.1"/>
</dbReference>
<feature type="transmembrane region" description="Helical" evidence="7">
    <location>
        <begin position="193"/>
        <end position="213"/>
    </location>
</feature>
<evidence type="ECO:0000313" key="10">
    <source>
        <dbReference type="Proteomes" id="UP000054837"/>
    </source>
</evidence>
<keyword evidence="3" id="KW-1003">Cell membrane</keyword>
<evidence type="ECO:0000259" key="8">
    <source>
        <dbReference type="PROSITE" id="PS50928"/>
    </source>
</evidence>
<dbReference type="PROSITE" id="PS50928">
    <property type="entry name" value="ABC_TM1"/>
    <property type="match status" value="1"/>
</dbReference>
<dbReference type="STRING" id="767452.AVL62_01435"/>
<organism evidence="9 10">
    <name type="scientific">Serinicoccus chungangensis</name>
    <dbReference type="NCBI Taxonomy" id="767452"/>
    <lineage>
        <taxon>Bacteria</taxon>
        <taxon>Bacillati</taxon>
        <taxon>Actinomycetota</taxon>
        <taxon>Actinomycetes</taxon>
        <taxon>Micrococcales</taxon>
        <taxon>Ornithinimicrobiaceae</taxon>
        <taxon>Serinicoccus</taxon>
    </lineage>
</organism>
<dbReference type="PANTHER" id="PTHR43227:SF8">
    <property type="entry name" value="DIACETYLCHITOBIOSE UPTAKE SYSTEM PERMEASE PROTEIN DASB"/>
    <property type="match status" value="1"/>
</dbReference>
<dbReference type="GO" id="GO:0055085">
    <property type="term" value="P:transmembrane transport"/>
    <property type="evidence" value="ECO:0007669"/>
    <property type="project" value="InterPro"/>
</dbReference>
<comment type="similarity">
    <text evidence="7">Belongs to the binding-protein-dependent transport system permease family.</text>
</comment>
<proteinExistence type="inferred from homology"/>
<feature type="transmembrane region" description="Helical" evidence="7">
    <location>
        <begin position="137"/>
        <end position="156"/>
    </location>
</feature>
<dbReference type="AlphaFoldDB" id="A0A0W8I5H9"/>
<accession>A0A0W8I5H9</accession>
<feature type="domain" description="ABC transmembrane type-1" evidence="8">
    <location>
        <begin position="100"/>
        <end position="317"/>
    </location>
</feature>
<dbReference type="Gene3D" id="1.10.3720.10">
    <property type="entry name" value="MetI-like"/>
    <property type="match status" value="1"/>
</dbReference>
<gene>
    <name evidence="9" type="ORF">AVL62_01435</name>
</gene>
<comment type="subcellular location">
    <subcellularLocation>
        <location evidence="1 7">Cell membrane</location>
        <topology evidence="1 7">Multi-pass membrane protein</topology>
    </subcellularLocation>
</comment>
<feature type="transmembrane region" description="Helical" evidence="7">
    <location>
        <begin position="14"/>
        <end position="34"/>
    </location>
</feature>
<dbReference type="PANTHER" id="PTHR43227">
    <property type="entry name" value="BLL4140 PROTEIN"/>
    <property type="match status" value="1"/>
</dbReference>
<keyword evidence="10" id="KW-1185">Reference proteome</keyword>
<sequence length="326" mass="36213">MEFLLNTGTPVEKFIVMGIAILLFVAVMAIVLFLTDRPRMPQWITVLAFLGPAAVLVVFGLVYPAIRTIINSFRSDNGQEWVALANYGDVFGNSALRLVLLNTVLWVILVPLVSTAVGLVYAVLVDRTRFEKLAKTLVFLPMAISMVGASIIWKFVYDFKPTERPQTGLANQLLVWLGFDSQQFLLTWPWNTFFLIAVMVWIQSGFAMTILSASIKAIPDDIIEAAKLDGVTNWQMFRSVTVPSIRPAVVVVITTIAMATLKVFDIVFTMTGGNFDTSIVANEFYTRSFVRGEGGIGATLAVLLFVMVIPIVVYNVRQMKLAEEQR</sequence>
<evidence type="ECO:0000256" key="7">
    <source>
        <dbReference type="RuleBase" id="RU363032"/>
    </source>
</evidence>
<keyword evidence="5 7" id="KW-1133">Transmembrane helix</keyword>
<evidence type="ECO:0000256" key="6">
    <source>
        <dbReference type="ARBA" id="ARBA00023136"/>
    </source>
</evidence>
<feature type="transmembrane region" description="Helical" evidence="7">
    <location>
        <begin position="104"/>
        <end position="125"/>
    </location>
</feature>
<comment type="caution">
    <text evidence="9">The sequence shown here is derived from an EMBL/GenBank/DDBJ whole genome shotgun (WGS) entry which is preliminary data.</text>
</comment>
<keyword evidence="6 7" id="KW-0472">Membrane</keyword>
<evidence type="ECO:0000313" key="9">
    <source>
        <dbReference type="EMBL" id="KUG53483.1"/>
    </source>
</evidence>
<dbReference type="InterPro" id="IPR000515">
    <property type="entry name" value="MetI-like"/>
</dbReference>
<evidence type="ECO:0000256" key="2">
    <source>
        <dbReference type="ARBA" id="ARBA00022448"/>
    </source>
</evidence>
<dbReference type="SUPFAM" id="SSF161098">
    <property type="entry name" value="MetI-like"/>
    <property type="match status" value="1"/>
</dbReference>
<evidence type="ECO:0000256" key="5">
    <source>
        <dbReference type="ARBA" id="ARBA00022989"/>
    </source>
</evidence>
<dbReference type="EMBL" id="LQBL01000028">
    <property type="protein sequence ID" value="KUG53483.1"/>
    <property type="molecule type" value="Genomic_DNA"/>
</dbReference>
<reference evidence="9 10" key="1">
    <citation type="submission" date="2015-12" db="EMBL/GenBank/DDBJ databases">
        <title>Serinicoccus chungangenesis strain CD08_5 genome sequencing and assembly.</title>
        <authorList>
            <person name="Chander A.M."/>
            <person name="Kaur G."/>
            <person name="Nair G.R."/>
            <person name="Dhawan D.K."/>
            <person name="Kochhar R.K."/>
            <person name="Mayilraj S."/>
            <person name="Bhadada S.K."/>
        </authorList>
    </citation>
    <scope>NUCLEOTIDE SEQUENCE [LARGE SCALE GENOMIC DNA]</scope>
    <source>
        <strain evidence="9 10">CD08_5</strain>
    </source>
</reference>
<dbReference type="Pfam" id="PF00528">
    <property type="entry name" value="BPD_transp_1"/>
    <property type="match status" value="1"/>
</dbReference>
<feature type="transmembrane region" description="Helical" evidence="7">
    <location>
        <begin position="46"/>
        <end position="66"/>
    </location>
</feature>
<protein>
    <submittedName>
        <fullName evidence="9">ABC transporter permease</fullName>
    </submittedName>
</protein>
<keyword evidence="4 7" id="KW-0812">Transmembrane</keyword>